<feature type="compositionally biased region" description="Low complexity" evidence="1">
    <location>
        <begin position="166"/>
        <end position="182"/>
    </location>
</feature>
<dbReference type="EMBL" id="KN840438">
    <property type="protein sequence ID" value="KIP12702.1"/>
    <property type="molecule type" value="Genomic_DNA"/>
</dbReference>
<sequence length="752" mass="82797">MHPLTMRTTIPPSPDEVVEDSEPEREQRRLAERAKRKTKRTAHAGALEKRIVSISSDSDAANPKAASPVAQRQPDEVVHHTVIEISDDEPAYDWDNLDILPPRDIPSNLNDDVPNLTTLSDSLEDTTRLPSVREIVGLPRRTQSTGPSSDVAELPLPTGTEVVGTRPPSRENSPSPRRSSSRTLDIARFAYAGSQRTISSRAPSRTPSLAPFRATPAVDLPKGPKPSRATSNTLSSLSDSDAGKLRRCVCCELAWTTRKTAPQKRKHIQSCARKLHISPDTLQHLLRAELERIKRLPPEESGKKGKGKLPEVPLPVEPGTLLEDALGGKAKKKSGPRRKVVESVKELHETRQDILDRAKQLLGGATKPIGRAIERGEVLAHSPQRTQPFGQSRLAQRYVPTTVLDQTQMPMHVPDLELAGPSRHPLEEGEEAPQSPPRTQPFGESALARKFGKARARESGVHDEHWTLDDTRREHQKSPLQSPPRTQTFGESTLAKRFGETREAQPTSLLDAEDPDSPVRSPQTTVRHIFNELSNSSPARHAAAFSSDDSEIELADAPPPDFAPARNSIFSFPLDPHSSNALGPFSQSLQNSSPESATPSRSESSADALDEQHHDDGAVIHYEPAGDIPATSAAENDSPPRRRRSASPAAQAKRTKAKPRSKKDAEGAKDGAKLTDEELHEQLRARIEQDTALYHRVLRYEPVHFDVFLALAGSLNVPERGLKLRVRDFLDKQAIHFSGLDATKDRTKRRRG</sequence>
<feature type="compositionally biased region" description="Basic and acidic residues" evidence="1">
    <location>
        <begin position="455"/>
        <end position="477"/>
    </location>
</feature>
<organism evidence="2 3">
    <name type="scientific">Phlebiopsis gigantea (strain 11061_1 CR5-6)</name>
    <name type="common">White-rot fungus</name>
    <name type="synonym">Peniophora gigantea</name>
    <dbReference type="NCBI Taxonomy" id="745531"/>
    <lineage>
        <taxon>Eukaryota</taxon>
        <taxon>Fungi</taxon>
        <taxon>Dikarya</taxon>
        <taxon>Basidiomycota</taxon>
        <taxon>Agaricomycotina</taxon>
        <taxon>Agaricomycetes</taxon>
        <taxon>Polyporales</taxon>
        <taxon>Phanerochaetaceae</taxon>
        <taxon>Phlebiopsis</taxon>
    </lineage>
</organism>
<feature type="compositionally biased region" description="Polar residues" evidence="1">
    <location>
        <begin position="478"/>
        <end position="491"/>
    </location>
</feature>
<evidence type="ECO:0000313" key="3">
    <source>
        <dbReference type="Proteomes" id="UP000053257"/>
    </source>
</evidence>
<feature type="compositionally biased region" description="Polar residues" evidence="1">
    <location>
        <begin position="1"/>
        <end position="10"/>
    </location>
</feature>
<keyword evidence="3" id="KW-1185">Reference proteome</keyword>
<feature type="region of interest" description="Disordered" evidence="1">
    <location>
        <begin position="1"/>
        <end position="77"/>
    </location>
</feature>
<feature type="region of interest" description="Disordered" evidence="1">
    <location>
        <begin position="296"/>
        <end position="345"/>
    </location>
</feature>
<proteinExistence type="predicted"/>
<gene>
    <name evidence="2" type="ORF">PHLGIDRAFT_113305</name>
</gene>
<evidence type="ECO:0000313" key="2">
    <source>
        <dbReference type="EMBL" id="KIP12702.1"/>
    </source>
</evidence>
<feature type="region of interest" description="Disordered" evidence="1">
    <location>
        <begin position="407"/>
        <end position="610"/>
    </location>
</feature>
<reference evidence="2 3" key="1">
    <citation type="journal article" date="2014" name="PLoS Genet.">
        <title>Analysis of the Phlebiopsis gigantea genome, transcriptome and secretome provides insight into its pioneer colonization strategies of wood.</title>
        <authorList>
            <person name="Hori C."/>
            <person name="Ishida T."/>
            <person name="Igarashi K."/>
            <person name="Samejima M."/>
            <person name="Suzuki H."/>
            <person name="Master E."/>
            <person name="Ferreira P."/>
            <person name="Ruiz-Duenas F.J."/>
            <person name="Held B."/>
            <person name="Canessa P."/>
            <person name="Larrondo L.F."/>
            <person name="Schmoll M."/>
            <person name="Druzhinina I.S."/>
            <person name="Kubicek C.P."/>
            <person name="Gaskell J.A."/>
            <person name="Kersten P."/>
            <person name="St John F."/>
            <person name="Glasner J."/>
            <person name="Sabat G."/>
            <person name="Splinter BonDurant S."/>
            <person name="Syed K."/>
            <person name="Yadav J."/>
            <person name="Mgbeahuruike A.C."/>
            <person name="Kovalchuk A."/>
            <person name="Asiegbu F.O."/>
            <person name="Lackner G."/>
            <person name="Hoffmeister D."/>
            <person name="Rencoret J."/>
            <person name="Gutierrez A."/>
            <person name="Sun H."/>
            <person name="Lindquist E."/>
            <person name="Barry K."/>
            <person name="Riley R."/>
            <person name="Grigoriev I.V."/>
            <person name="Henrissat B."/>
            <person name="Kues U."/>
            <person name="Berka R.M."/>
            <person name="Martinez A.T."/>
            <person name="Covert S.F."/>
            <person name="Blanchette R.A."/>
            <person name="Cullen D."/>
        </authorList>
    </citation>
    <scope>NUCLEOTIDE SEQUENCE [LARGE SCALE GENOMIC DNA]</scope>
    <source>
        <strain evidence="2 3">11061_1 CR5-6</strain>
    </source>
</reference>
<name>A0A0C3SEF8_PHLG1</name>
<protein>
    <submittedName>
        <fullName evidence="2">Uncharacterized protein</fullName>
    </submittedName>
</protein>
<feature type="region of interest" description="Disordered" evidence="1">
    <location>
        <begin position="623"/>
        <end position="676"/>
    </location>
</feature>
<dbReference type="OrthoDB" id="5576441at2759"/>
<dbReference type="HOGENOM" id="CLU_408273_0_0_1"/>
<dbReference type="STRING" id="745531.A0A0C3SEF8"/>
<feature type="compositionally biased region" description="Basic residues" evidence="1">
    <location>
        <begin position="329"/>
        <end position="338"/>
    </location>
</feature>
<feature type="compositionally biased region" description="Polar residues" evidence="1">
    <location>
        <begin position="194"/>
        <end position="207"/>
    </location>
</feature>
<accession>A0A0C3SEF8</accession>
<feature type="compositionally biased region" description="Basic and acidic residues" evidence="1">
    <location>
        <begin position="662"/>
        <end position="676"/>
    </location>
</feature>
<feature type="compositionally biased region" description="Low complexity" evidence="1">
    <location>
        <begin position="229"/>
        <end position="239"/>
    </location>
</feature>
<feature type="region of interest" description="Disordered" evidence="1">
    <location>
        <begin position="105"/>
        <end position="239"/>
    </location>
</feature>
<evidence type="ECO:0000256" key="1">
    <source>
        <dbReference type="SAM" id="MobiDB-lite"/>
    </source>
</evidence>
<feature type="compositionally biased region" description="Basic and acidic residues" evidence="1">
    <location>
        <begin position="24"/>
        <end position="33"/>
    </location>
</feature>
<feature type="compositionally biased region" description="Polar residues" evidence="1">
    <location>
        <begin position="577"/>
        <end position="605"/>
    </location>
</feature>
<dbReference type="AlphaFoldDB" id="A0A0C3SEF8"/>
<feature type="compositionally biased region" description="Polar residues" evidence="1">
    <location>
        <begin position="520"/>
        <end position="538"/>
    </location>
</feature>
<dbReference type="Proteomes" id="UP000053257">
    <property type="component" value="Unassembled WGS sequence"/>
</dbReference>